<feature type="domain" description="SIS" evidence="10">
    <location>
        <begin position="459"/>
        <end position="600"/>
    </location>
</feature>
<dbReference type="SUPFAM" id="SSF56235">
    <property type="entry name" value="N-terminal nucleophile aminohydrolases (Ntn hydrolases)"/>
    <property type="match status" value="1"/>
</dbReference>
<evidence type="ECO:0000313" key="11">
    <source>
        <dbReference type="EMBL" id="TKZ35146.1"/>
    </source>
</evidence>
<dbReference type="InterPro" id="IPR035490">
    <property type="entry name" value="GlmS/FrlB_SIS"/>
</dbReference>
<feature type="active site" description="Nucleophile; for GATase activity" evidence="8">
    <location>
        <position position="2"/>
    </location>
</feature>
<dbReference type="InterPro" id="IPR001347">
    <property type="entry name" value="SIS_dom"/>
</dbReference>
<comment type="catalytic activity">
    <reaction evidence="1 8">
        <text>D-fructose 6-phosphate + L-glutamine = D-glucosamine 6-phosphate + L-glutamate</text>
        <dbReference type="Rhea" id="RHEA:13237"/>
        <dbReference type="ChEBI" id="CHEBI:29985"/>
        <dbReference type="ChEBI" id="CHEBI:58359"/>
        <dbReference type="ChEBI" id="CHEBI:58725"/>
        <dbReference type="ChEBI" id="CHEBI:61527"/>
        <dbReference type="EC" id="2.6.1.16"/>
    </reaction>
</comment>
<name>A0ABY2TQW0_9SPIR</name>
<sequence>MCGVVGYVGENNSVDILMDGLYSLEYRGYDSAGISVIENDSIITFKSEGKIDNLQNIINKNKKIESNIGIGHTRWATHGAPSDINAHPHSTARLSLVHNGIIENYKDIKDKLVKKGYKFISETDTEVAANLIDSLYDGNPLIAIRKAIEIIEGSYAFAIIFKDKLDKVYAVRKGAPLIVALGKDGKNENFIASDISAVLKYTNKYIIMDEENIAELKKNRVAIYDKDLKEIKAKVSEANWTLEQAEKSGYEHFMIKEIHEQPKAILDTIEPRIVHGIPDFKRDNILDENFWTYFDRVYIVGCGTAMHAAMIGKRLIEDNCRIPVECEIASEFRYKNPILTDKTLAIFVSQSGETADTLAALNLVKERGCKSLAIVNVNGSSIARASDYVIYTYAGPEISVASTKAYSVQVAIMYLITFKISLARKLKNEKEIKILIRNMLNAIDSINKLLDMSEEIKKLCVDYKEVGSIFFMGRDLDYYQVMEGALKMKEISYIHCEAYAGGELKHGVISLITEGTSVVALAIQEKILNKMISNIKEVVSRGAKVLLFAKEGMNIDKDAYDKIIYLPNIEDMFMPIASIIALQLLAYHTAVVRGCDVDKPRNLAKSVTVE</sequence>
<dbReference type="RefSeq" id="WP_137998376.1">
    <property type="nucleotide sequence ID" value="NZ_SJDU01000152.1"/>
</dbReference>
<feature type="domain" description="SIS" evidence="10">
    <location>
        <begin position="286"/>
        <end position="426"/>
    </location>
</feature>
<comment type="subcellular location">
    <subcellularLocation>
        <location evidence="8">Cytoplasm</location>
    </subcellularLocation>
</comment>
<keyword evidence="6" id="KW-0677">Repeat</keyword>
<dbReference type="GO" id="GO:0004360">
    <property type="term" value="F:glutamine-fructose-6-phosphate transaminase (isomerizing) activity"/>
    <property type="evidence" value="ECO:0007669"/>
    <property type="project" value="UniProtKB-EC"/>
</dbReference>
<dbReference type="InterPro" id="IPR029055">
    <property type="entry name" value="Ntn_hydrolases_N"/>
</dbReference>
<dbReference type="PANTHER" id="PTHR10937:SF0">
    <property type="entry name" value="GLUTAMINE--FRUCTOSE-6-PHOSPHATE TRANSAMINASE (ISOMERIZING)"/>
    <property type="match status" value="1"/>
</dbReference>
<dbReference type="InterPro" id="IPR035466">
    <property type="entry name" value="GlmS/AgaS_SIS"/>
</dbReference>
<dbReference type="PROSITE" id="PS51278">
    <property type="entry name" value="GATASE_TYPE_2"/>
    <property type="match status" value="1"/>
</dbReference>
<dbReference type="Gene3D" id="3.60.20.10">
    <property type="entry name" value="Glutamine Phosphoribosylpyrophosphate, subunit 1, domain 1"/>
    <property type="match status" value="1"/>
</dbReference>
<keyword evidence="8" id="KW-0963">Cytoplasm</keyword>
<dbReference type="PANTHER" id="PTHR10937">
    <property type="entry name" value="GLUCOSAMINE--FRUCTOSE-6-PHOSPHATE AMINOTRANSFERASE, ISOMERIZING"/>
    <property type="match status" value="1"/>
</dbReference>
<dbReference type="EMBL" id="SJDU01000152">
    <property type="protein sequence ID" value="TKZ35146.1"/>
    <property type="molecule type" value="Genomic_DNA"/>
</dbReference>
<reference evidence="11 12" key="1">
    <citation type="journal article" date="2019" name="Anaerobe">
        <title>Brachyspira catarrhinii sp. nov., an anaerobic intestinal spirochaete isolated from vervet monkeys may have been misidentified as Brachyspira aalborgi in previous studies.</title>
        <authorList>
            <person name="Phillips N.D."/>
            <person name="La T."/>
            <person name="Hampson D.J."/>
        </authorList>
    </citation>
    <scope>NUCLEOTIDE SEQUENCE [LARGE SCALE GENOMIC DNA]</scope>
    <source>
        <strain evidence="11 12">Z12</strain>
    </source>
</reference>
<dbReference type="InterPro" id="IPR005855">
    <property type="entry name" value="GFAT"/>
</dbReference>
<evidence type="ECO:0000256" key="2">
    <source>
        <dbReference type="ARBA" id="ARBA00012916"/>
    </source>
</evidence>
<dbReference type="Pfam" id="PF01380">
    <property type="entry name" value="SIS"/>
    <property type="match status" value="2"/>
</dbReference>
<dbReference type="SUPFAM" id="SSF53697">
    <property type="entry name" value="SIS domain"/>
    <property type="match status" value="1"/>
</dbReference>
<evidence type="ECO:0000259" key="9">
    <source>
        <dbReference type="PROSITE" id="PS51278"/>
    </source>
</evidence>
<dbReference type="HAMAP" id="MF_00164">
    <property type="entry name" value="GlmS"/>
    <property type="match status" value="1"/>
</dbReference>
<keyword evidence="4 8" id="KW-0032">Aminotransferase</keyword>
<keyword evidence="12" id="KW-1185">Reference proteome</keyword>
<organism evidence="11 12">
    <name type="scientific">Brachyspira catarrhinii</name>
    <dbReference type="NCBI Taxonomy" id="2528966"/>
    <lineage>
        <taxon>Bacteria</taxon>
        <taxon>Pseudomonadati</taxon>
        <taxon>Spirochaetota</taxon>
        <taxon>Spirochaetia</taxon>
        <taxon>Brachyspirales</taxon>
        <taxon>Brachyspiraceae</taxon>
        <taxon>Brachyspira</taxon>
    </lineage>
</organism>
<comment type="subunit">
    <text evidence="8">Homodimer.</text>
</comment>
<evidence type="ECO:0000256" key="3">
    <source>
        <dbReference type="ARBA" id="ARBA00016090"/>
    </source>
</evidence>
<evidence type="ECO:0000256" key="5">
    <source>
        <dbReference type="ARBA" id="ARBA00022679"/>
    </source>
</evidence>
<evidence type="ECO:0000256" key="4">
    <source>
        <dbReference type="ARBA" id="ARBA00022576"/>
    </source>
</evidence>
<protein>
    <recommendedName>
        <fullName evidence="3 8">Glutamine--fructose-6-phosphate aminotransferase [isomerizing]</fullName>
        <ecNumber evidence="2 8">2.6.1.16</ecNumber>
    </recommendedName>
    <alternativeName>
        <fullName evidence="8">D-fructose-6-phosphate amidotransferase</fullName>
    </alternativeName>
    <alternativeName>
        <fullName evidence="8">GFAT</fullName>
    </alternativeName>
    <alternativeName>
        <fullName evidence="8">Glucosamine-6-phosphate synthase</fullName>
    </alternativeName>
    <alternativeName>
        <fullName evidence="8">Hexosephosphate aminotransferase</fullName>
    </alternativeName>
    <alternativeName>
        <fullName evidence="8">L-glutamine--D-fructose-6-phosphate amidotransferase</fullName>
    </alternativeName>
</protein>
<gene>
    <name evidence="8 11" type="primary">glmS</name>
    <name evidence="11" type="ORF">EZH24_06800</name>
</gene>
<evidence type="ECO:0000313" key="12">
    <source>
        <dbReference type="Proteomes" id="UP000310168"/>
    </source>
</evidence>
<dbReference type="InterPro" id="IPR046348">
    <property type="entry name" value="SIS_dom_sf"/>
</dbReference>
<dbReference type="Pfam" id="PF13522">
    <property type="entry name" value="GATase_6"/>
    <property type="match status" value="1"/>
</dbReference>
<evidence type="ECO:0000256" key="8">
    <source>
        <dbReference type="HAMAP-Rule" id="MF_00164"/>
    </source>
</evidence>
<dbReference type="Gene3D" id="3.40.50.10490">
    <property type="entry name" value="Glucose-6-phosphate isomerase like protein, domain 1"/>
    <property type="match status" value="2"/>
</dbReference>
<keyword evidence="7" id="KW-0315">Glutamine amidotransferase</keyword>
<dbReference type="CDD" id="cd00714">
    <property type="entry name" value="GFAT"/>
    <property type="match status" value="1"/>
</dbReference>
<evidence type="ECO:0000256" key="6">
    <source>
        <dbReference type="ARBA" id="ARBA00022737"/>
    </source>
</evidence>
<accession>A0ABY2TQW0</accession>
<dbReference type="EC" id="2.6.1.16" evidence="2 8"/>
<evidence type="ECO:0000256" key="1">
    <source>
        <dbReference type="ARBA" id="ARBA00001031"/>
    </source>
</evidence>
<dbReference type="InterPro" id="IPR017932">
    <property type="entry name" value="GATase_2_dom"/>
</dbReference>
<evidence type="ECO:0000256" key="7">
    <source>
        <dbReference type="ARBA" id="ARBA00022962"/>
    </source>
</evidence>
<evidence type="ECO:0000259" key="10">
    <source>
        <dbReference type="PROSITE" id="PS51464"/>
    </source>
</evidence>
<dbReference type="PROSITE" id="PS51464">
    <property type="entry name" value="SIS"/>
    <property type="match status" value="2"/>
</dbReference>
<dbReference type="Proteomes" id="UP000310168">
    <property type="component" value="Unassembled WGS sequence"/>
</dbReference>
<dbReference type="CDD" id="cd05008">
    <property type="entry name" value="SIS_GlmS_GlmD_1"/>
    <property type="match status" value="1"/>
</dbReference>
<proteinExistence type="inferred from homology"/>
<feature type="initiator methionine" description="Removed" evidence="8">
    <location>
        <position position="1"/>
    </location>
</feature>
<feature type="active site" description="For Fru-6P isomerization activity" evidence="8">
    <location>
        <position position="605"/>
    </location>
</feature>
<dbReference type="CDD" id="cd05009">
    <property type="entry name" value="SIS_GlmS_GlmD_2"/>
    <property type="match status" value="1"/>
</dbReference>
<feature type="domain" description="Glutamine amidotransferase type-2" evidence="9">
    <location>
        <begin position="2"/>
        <end position="227"/>
    </location>
</feature>
<comment type="caution">
    <text evidence="11">The sequence shown here is derived from an EMBL/GenBank/DDBJ whole genome shotgun (WGS) entry which is preliminary data.</text>
</comment>
<comment type="function">
    <text evidence="8">Catalyzes the first step in hexosamine metabolism, converting fructose-6P into glucosamine-6P using glutamine as a nitrogen source.</text>
</comment>
<dbReference type="NCBIfam" id="TIGR01135">
    <property type="entry name" value="glmS"/>
    <property type="match status" value="1"/>
</dbReference>
<keyword evidence="5 8" id="KW-0808">Transferase</keyword>
<dbReference type="InterPro" id="IPR047084">
    <property type="entry name" value="GFAT_N"/>
</dbReference>
<dbReference type="NCBIfam" id="NF001484">
    <property type="entry name" value="PRK00331.1"/>
    <property type="match status" value="1"/>
</dbReference>